<dbReference type="EMBL" id="DAATAH010000152">
    <property type="protein sequence ID" value="HAE7767961.1"/>
    <property type="molecule type" value="Genomic_DNA"/>
</dbReference>
<evidence type="ECO:0000313" key="1">
    <source>
        <dbReference type="EMBL" id="HAE7767961.1"/>
    </source>
</evidence>
<accession>A0A736RAS0</accession>
<protein>
    <submittedName>
        <fullName evidence="1">Uncharacterized protein</fullName>
    </submittedName>
</protein>
<comment type="caution">
    <text evidence="1">The sequence shown here is derived from an EMBL/GenBank/DDBJ whole genome shotgun (WGS) entry which is preliminary data.</text>
</comment>
<name>A0A736RAS0_SALHO</name>
<sequence>MSLKQEYQAFIAKVRKDGGRLLKFPCPHCQEDIETLAAPGKAVWDTLATCPHCEGAFIKVVTATQVETATLDGEM</sequence>
<reference evidence="1" key="1">
    <citation type="journal article" date="2018" name="Genome Biol.">
        <title>SKESA: strategic k-mer extension for scrupulous assemblies.</title>
        <authorList>
            <person name="Souvorov A."/>
            <person name="Agarwala R."/>
            <person name="Lipman D.J."/>
        </authorList>
    </citation>
    <scope>NUCLEOTIDE SEQUENCE</scope>
    <source>
        <strain evidence="1">2584-68</strain>
    </source>
</reference>
<proteinExistence type="predicted"/>
<reference evidence="1" key="2">
    <citation type="submission" date="2018-07" db="EMBL/GenBank/DDBJ databases">
        <authorList>
            <consortium name="NCBI Pathogen Detection Project"/>
        </authorList>
    </citation>
    <scope>NUCLEOTIDE SEQUENCE</scope>
    <source>
        <strain evidence="1">2584-68</strain>
    </source>
</reference>
<gene>
    <name evidence="1" type="ORF">GNB58_005108</name>
</gene>
<dbReference type="AlphaFoldDB" id="A0A736RAS0"/>
<organism evidence="1">
    <name type="scientific">Salmonella enterica subsp. houtenae serovar 45:g,z51:-</name>
    <dbReference type="NCBI Taxonomy" id="1967611"/>
    <lineage>
        <taxon>Bacteria</taxon>
        <taxon>Pseudomonadati</taxon>
        <taxon>Pseudomonadota</taxon>
        <taxon>Gammaproteobacteria</taxon>
        <taxon>Enterobacterales</taxon>
        <taxon>Enterobacteriaceae</taxon>
        <taxon>Salmonella</taxon>
    </lineage>
</organism>